<keyword evidence="3" id="KW-0677">Repeat</keyword>
<dbReference type="InterPro" id="IPR019734">
    <property type="entry name" value="TPR_rpt"/>
</dbReference>
<keyword evidence="2" id="KW-0963">Cytoplasm</keyword>
<dbReference type="AlphaFoldDB" id="A0A1Y2IQ34"/>
<feature type="zinc finger region" description="C3H1-type" evidence="5">
    <location>
        <begin position="698"/>
        <end position="726"/>
    </location>
</feature>
<accession>A0A1Y2IQ34</accession>
<dbReference type="SUPFAM" id="SSF48452">
    <property type="entry name" value="TPR-like"/>
    <property type="match status" value="1"/>
</dbReference>
<feature type="region of interest" description="Disordered" evidence="6">
    <location>
        <begin position="628"/>
        <end position="661"/>
    </location>
</feature>
<keyword evidence="5" id="KW-0862">Zinc</keyword>
<dbReference type="Gene3D" id="1.25.40.10">
    <property type="entry name" value="Tetratricopeptide repeat domain"/>
    <property type="match status" value="1"/>
</dbReference>
<dbReference type="EMBL" id="KZ084106">
    <property type="protein sequence ID" value="OSD02331.1"/>
    <property type="molecule type" value="Genomic_DNA"/>
</dbReference>
<evidence type="ECO:0000256" key="2">
    <source>
        <dbReference type="ARBA" id="ARBA00022490"/>
    </source>
</evidence>
<dbReference type="InterPro" id="IPR000571">
    <property type="entry name" value="Znf_CCCH"/>
</dbReference>
<evidence type="ECO:0000256" key="6">
    <source>
        <dbReference type="SAM" id="MobiDB-lite"/>
    </source>
</evidence>
<keyword evidence="5" id="KW-0863">Zinc-finger</keyword>
<evidence type="ECO:0000259" key="7">
    <source>
        <dbReference type="PROSITE" id="PS50103"/>
    </source>
</evidence>
<dbReference type="GO" id="GO:0031072">
    <property type="term" value="F:heat shock protein binding"/>
    <property type="evidence" value="ECO:0007669"/>
    <property type="project" value="TreeGrafter"/>
</dbReference>
<feature type="domain" description="C3H1-type" evidence="7">
    <location>
        <begin position="669"/>
        <end position="691"/>
    </location>
</feature>
<comment type="subcellular location">
    <subcellularLocation>
        <location evidence="1">Cytoplasm</location>
    </subcellularLocation>
</comment>
<dbReference type="PROSITE" id="PS50103">
    <property type="entry name" value="ZF_C3H1"/>
    <property type="match status" value="2"/>
</dbReference>
<keyword evidence="9" id="KW-1185">Reference proteome</keyword>
<gene>
    <name evidence="8" type="ORF">PYCCODRAFT_1411269</name>
</gene>
<evidence type="ECO:0000313" key="8">
    <source>
        <dbReference type="EMBL" id="OSD02331.1"/>
    </source>
</evidence>
<feature type="domain" description="C3H1-type" evidence="7">
    <location>
        <begin position="698"/>
        <end position="726"/>
    </location>
</feature>
<dbReference type="Gene3D" id="3.30.1370.210">
    <property type="match status" value="1"/>
</dbReference>
<proteinExistence type="predicted"/>
<sequence>MSEQSQPLIVLLCLDHEDLVKAVHAHLISTLETRSEVQLARTRVEALRYLSSTSRPRAVIACDAAVTRPEYLEVHHHLVDYVRSGGTAIYAGAFSSMISFYAMESIFKVAWDLPWSKGTYHGGTFVLNERVKGINHKGLEKRYSTKVNCLSNVSPNHALYVDQYEVIKLGRGQVEAAAAFAKIGRGRLGYVGDVNGQIATTAVVVAMCFYPSSRAPAAPGTGVSLPLDVDDEAQATEHDQRPSILIMAFKGISDRELYAQLYRALRRNASVTEVWDSRAASQALASSYRYSAVLIVDGALMDPEHSQIASRLAEYTRAGTRVVLGVDVAGSISPPSMKAFFSRWGLPWTSGDYGRTTVVLNPAGLPKPLRATALFPSMDAKALYVKKVQREHAVYIAGPDGWVGRDEDESPAVFARVGNGYLGYVGDVNGEQQSIRLLIEMLGVTIRPGDMGPRTVVQSASYSGGVETSRQTVVEEEIPLPPPRRPRETEVAVRAANRARVRAQKKARADRLKNEGNQFFRRSEWLQAAEKYQAAALIAGPDPTYMSNLAVALLKLKLWEAADSAASRGLMQDPTNVKLLYRRAVAREALDRFTAAEADLRRLLRLDRDNQSAKQEFNAVRRMKRSGRGYDWPGDEEMTEGLNPNHDGPVVVEDESDSEDYSHVGNGTPCKSYNHGGCSNGNSCRHQHAPDMKSVRDDLGRNVCVYWLLGTCRYGDERCIYAHDRTYLPEEGWWTNTRRLSRIRNRFAKAVEAAPRPGVTEHILAESLKPTSWRRDIWAYEDYKEASKLQQLLEADERAYADDGLPSAEDREYVVRLGGMSLVPQDEDEEDVEDDLELWEEDMREREMYAGW</sequence>
<dbReference type="InterPro" id="IPR011990">
    <property type="entry name" value="TPR-like_helical_dom_sf"/>
</dbReference>
<dbReference type="OrthoDB" id="245563at2759"/>
<dbReference type="GO" id="GO:0006626">
    <property type="term" value="P:protein targeting to mitochondrion"/>
    <property type="evidence" value="ECO:0007669"/>
    <property type="project" value="TreeGrafter"/>
</dbReference>
<dbReference type="STRING" id="1353009.A0A1Y2IQ34"/>
<evidence type="ECO:0000256" key="3">
    <source>
        <dbReference type="ARBA" id="ARBA00022737"/>
    </source>
</evidence>
<dbReference type="SMART" id="SM00356">
    <property type="entry name" value="ZnF_C3H1"/>
    <property type="match status" value="2"/>
</dbReference>
<evidence type="ECO:0000256" key="5">
    <source>
        <dbReference type="PROSITE-ProRule" id="PRU00723"/>
    </source>
</evidence>
<evidence type="ECO:0000313" key="9">
    <source>
        <dbReference type="Proteomes" id="UP000193067"/>
    </source>
</evidence>
<dbReference type="GO" id="GO:0008270">
    <property type="term" value="F:zinc ion binding"/>
    <property type="evidence" value="ECO:0007669"/>
    <property type="project" value="UniProtKB-KW"/>
</dbReference>
<keyword evidence="5" id="KW-0479">Metal-binding</keyword>
<organism evidence="8 9">
    <name type="scientific">Trametes coccinea (strain BRFM310)</name>
    <name type="common">Pycnoporus coccineus</name>
    <dbReference type="NCBI Taxonomy" id="1353009"/>
    <lineage>
        <taxon>Eukaryota</taxon>
        <taxon>Fungi</taxon>
        <taxon>Dikarya</taxon>
        <taxon>Basidiomycota</taxon>
        <taxon>Agaricomycotina</taxon>
        <taxon>Agaricomycetes</taxon>
        <taxon>Polyporales</taxon>
        <taxon>Polyporaceae</taxon>
        <taxon>Trametes</taxon>
    </lineage>
</organism>
<evidence type="ECO:0000256" key="4">
    <source>
        <dbReference type="ARBA" id="ARBA00022803"/>
    </source>
</evidence>
<dbReference type="GO" id="GO:0005829">
    <property type="term" value="C:cytosol"/>
    <property type="evidence" value="ECO:0007669"/>
    <property type="project" value="TreeGrafter"/>
</dbReference>
<dbReference type="PANTHER" id="PTHR45984">
    <property type="entry name" value="RNA (RNA) POLYMERASE II ASSOCIATED PROTEIN HOMOLOG"/>
    <property type="match status" value="1"/>
</dbReference>
<reference evidence="8 9" key="1">
    <citation type="journal article" date="2015" name="Biotechnol. Biofuels">
        <title>Enhanced degradation of softwood versus hardwood by the white-rot fungus Pycnoporus coccineus.</title>
        <authorList>
            <person name="Couturier M."/>
            <person name="Navarro D."/>
            <person name="Chevret D."/>
            <person name="Henrissat B."/>
            <person name="Piumi F."/>
            <person name="Ruiz-Duenas F.J."/>
            <person name="Martinez A.T."/>
            <person name="Grigoriev I.V."/>
            <person name="Riley R."/>
            <person name="Lipzen A."/>
            <person name="Berrin J.G."/>
            <person name="Master E.R."/>
            <person name="Rosso M.N."/>
        </authorList>
    </citation>
    <scope>NUCLEOTIDE SEQUENCE [LARGE SCALE GENOMIC DNA]</scope>
    <source>
        <strain evidence="8 9">BRFM310</strain>
    </source>
</reference>
<keyword evidence="4" id="KW-0802">TPR repeat</keyword>
<dbReference type="InterPro" id="IPR051982">
    <property type="entry name" value="CiliaryAsmbly_MitoImport"/>
</dbReference>
<dbReference type="SMART" id="SM00028">
    <property type="entry name" value="TPR"/>
    <property type="match status" value="3"/>
</dbReference>
<dbReference type="PANTHER" id="PTHR45984:SF1">
    <property type="entry name" value="SPAG1 AXONEMAL DYNEIN ASSEMBLY FACTOR"/>
    <property type="match status" value="1"/>
</dbReference>
<name>A0A1Y2IQ34_TRAC3</name>
<dbReference type="Proteomes" id="UP000193067">
    <property type="component" value="Unassembled WGS sequence"/>
</dbReference>
<feature type="zinc finger region" description="C3H1-type" evidence="5">
    <location>
        <begin position="669"/>
        <end position="691"/>
    </location>
</feature>
<evidence type="ECO:0000256" key="1">
    <source>
        <dbReference type="ARBA" id="ARBA00004496"/>
    </source>
</evidence>
<dbReference type="GO" id="GO:0005739">
    <property type="term" value="C:mitochondrion"/>
    <property type="evidence" value="ECO:0007669"/>
    <property type="project" value="TreeGrafter"/>
</dbReference>
<protein>
    <recommendedName>
        <fullName evidence="7">C3H1-type domain-containing protein</fullName>
    </recommendedName>
</protein>